<comment type="similarity">
    <text evidence="2 8">Belongs to the 4-toluene sulfonate uptake permease (TSUP) (TC 2.A.102) family.</text>
</comment>
<dbReference type="Proteomes" id="UP000248079">
    <property type="component" value="Unassembled WGS sequence"/>
</dbReference>
<evidence type="ECO:0000256" key="4">
    <source>
        <dbReference type="ARBA" id="ARBA00022475"/>
    </source>
</evidence>
<dbReference type="InterPro" id="IPR052017">
    <property type="entry name" value="TSUP"/>
</dbReference>
<evidence type="ECO:0000256" key="2">
    <source>
        <dbReference type="ARBA" id="ARBA00009142"/>
    </source>
</evidence>
<keyword evidence="10" id="KW-1185">Reference proteome</keyword>
<dbReference type="PANTHER" id="PTHR30269">
    <property type="entry name" value="TRANSMEMBRANE PROTEIN YFCA"/>
    <property type="match status" value="1"/>
</dbReference>
<comment type="caution">
    <text evidence="9">The sequence shown here is derived from an EMBL/GenBank/DDBJ whole genome shotgun (WGS) entry which is preliminary data.</text>
</comment>
<evidence type="ECO:0000256" key="6">
    <source>
        <dbReference type="ARBA" id="ARBA00022989"/>
    </source>
</evidence>
<feature type="transmembrane region" description="Helical" evidence="8">
    <location>
        <begin position="74"/>
        <end position="93"/>
    </location>
</feature>
<gene>
    <name evidence="9" type="ORF">DF185_15560</name>
</gene>
<dbReference type="Pfam" id="PF01925">
    <property type="entry name" value="TauE"/>
    <property type="match status" value="1"/>
</dbReference>
<dbReference type="EMBL" id="QFLI01000007">
    <property type="protein sequence ID" value="PXX98793.1"/>
    <property type="molecule type" value="Genomic_DNA"/>
</dbReference>
<feature type="transmembrane region" description="Helical" evidence="8">
    <location>
        <begin position="99"/>
        <end position="117"/>
    </location>
</feature>
<feature type="transmembrane region" description="Helical" evidence="8">
    <location>
        <begin position="40"/>
        <end position="62"/>
    </location>
</feature>
<keyword evidence="4 8" id="KW-1003">Cell membrane</keyword>
<sequence length="248" mass="27293">MHDITLIQIVLCSIVILSAAFIKGMTGFGFALLAVPFLSLLFPMQVLVPAMSLFNLITSLVILFKLQERIKAKLFIPMFVASLGGIPLGVYALEFISSENLRLITGILVIIFSIRMLGKVQLAKRFRRYPIVFAGFVSGVLSSCISVGGPPLVIAMNRKGYSKDHFRGVFAWFSTFSSFFTTAAFVMKGMIETESVNLALFCLPILFFGSHLGSKFSGKVEPEKFRKVVIGINIITGVFIVVSTLIHH</sequence>
<feature type="transmembrane region" description="Helical" evidence="8">
    <location>
        <begin position="7"/>
        <end position="34"/>
    </location>
</feature>
<organism evidence="9 10">
    <name type="scientific">Marinifilum breve</name>
    <dbReference type="NCBI Taxonomy" id="2184082"/>
    <lineage>
        <taxon>Bacteria</taxon>
        <taxon>Pseudomonadati</taxon>
        <taxon>Bacteroidota</taxon>
        <taxon>Bacteroidia</taxon>
        <taxon>Marinilabiliales</taxon>
        <taxon>Marinifilaceae</taxon>
    </lineage>
</organism>
<feature type="transmembrane region" description="Helical" evidence="8">
    <location>
        <begin position="129"/>
        <end position="149"/>
    </location>
</feature>
<evidence type="ECO:0000256" key="8">
    <source>
        <dbReference type="RuleBase" id="RU363041"/>
    </source>
</evidence>
<dbReference type="AlphaFoldDB" id="A0A2V3ZTW4"/>
<evidence type="ECO:0000256" key="5">
    <source>
        <dbReference type="ARBA" id="ARBA00022692"/>
    </source>
</evidence>
<feature type="transmembrane region" description="Helical" evidence="8">
    <location>
        <begin position="228"/>
        <end position="246"/>
    </location>
</feature>
<comment type="subcellular location">
    <subcellularLocation>
        <location evidence="1 8">Cell membrane</location>
        <topology evidence="1 8">Multi-pass membrane protein</topology>
    </subcellularLocation>
</comment>
<evidence type="ECO:0000256" key="3">
    <source>
        <dbReference type="ARBA" id="ARBA00022448"/>
    </source>
</evidence>
<dbReference type="OrthoDB" id="7843147at2"/>
<keyword evidence="3" id="KW-0813">Transport</keyword>
<protein>
    <recommendedName>
        <fullName evidence="8">Probable membrane transporter protein</fullName>
    </recommendedName>
</protein>
<name>A0A2V3ZTW4_9BACT</name>
<feature type="transmembrane region" description="Helical" evidence="8">
    <location>
        <begin position="169"/>
        <end position="186"/>
    </location>
</feature>
<evidence type="ECO:0000313" key="9">
    <source>
        <dbReference type="EMBL" id="PXX98793.1"/>
    </source>
</evidence>
<evidence type="ECO:0000256" key="7">
    <source>
        <dbReference type="ARBA" id="ARBA00023136"/>
    </source>
</evidence>
<keyword evidence="6 8" id="KW-1133">Transmembrane helix</keyword>
<dbReference type="GO" id="GO:0005886">
    <property type="term" value="C:plasma membrane"/>
    <property type="evidence" value="ECO:0007669"/>
    <property type="project" value="UniProtKB-SubCell"/>
</dbReference>
<evidence type="ECO:0000256" key="1">
    <source>
        <dbReference type="ARBA" id="ARBA00004651"/>
    </source>
</evidence>
<dbReference type="InterPro" id="IPR002781">
    <property type="entry name" value="TM_pro_TauE-like"/>
</dbReference>
<reference evidence="9 10" key="1">
    <citation type="submission" date="2018-05" db="EMBL/GenBank/DDBJ databases">
        <title>Marinifilum breve JC075T sp. nov., a marine bacterium isolated from Yongle Blue Hole in the South China Sea.</title>
        <authorList>
            <person name="Fu T."/>
        </authorList>
    </citation>
    <scope>NUCLEOTIDE SEQUENCE [LARGE SCALE GENOMIC DNA]</scope>
    <source>
        <strain evidence="9 10">JC075</strain>
    </source>
</reference>
<proteinExistence type="inferred from homology"/>
<keyword evidence="7 8" id="KW-0472">Membrane</keyword>
<dbReference type="PANTHER" id="PTHR30269:SF37">
    <property type="entry name" value="MEMBRANE TRANSPORTER PROTEIN"/>
    <property type="match status" value="1"/>
</dbReference>
<evidence type="ECO:0000313" key="10">
    <source>
        <dbReference type="Proteomes" id="UP000248079"/>
    </source>
</evidence>
<keyword evidence="5 8" id="KW-0812">Transmembrane</keyword>
<feature type="transmembrane region" description="Helical" evidence="8">
    <location>
        <begin position="198"/>
        <end position="216"/>
    </location>
</feature>
<dbReference type="RefSeq" id="WP_110361684.1">
    <property type="nucleotide sequence ID" value="NZ_QFLI01000007.1"/>
</dbReference>
<accession>A0A2V3ZTW4</accession>